<name>A0A8S5MP20_9CAUD</name>
<evidence type="ECO:0000313" key="1">
    <source>
        <dbReference type="EMBL" id="DAD84049.1"/>
    </source>
</evidence>
<proteinExistence type="predicted"/>
<organism evidence="1">
    <name type="scientific">Siphoviridae sp. ct0yq10</name>
    <dbReference type="NCBI Taxonomy" id="2826270"/>
    <lineage>
        <taxon>Viruses</taxon>
        <taxon>Duplodnaviria</taxon>
        <taxon>Heunggongvirae</taxon>
        <taxon>Uroviricota</taxon>
        <taxon>Caudoviricetes</taxon>
    </lineage>
</organism>
<dbReference type="EMBL" id="BK014951">
    <property type="protein sequence ID" value="DAD84049.1"/>
    <property type="molecule type" value="Genomic_DNA"/>
</dbReference>
<sequence length="111" mass="13472">MTEQVRNSEGRVFKQAWGPRSYVKSLWDSIAMYMNRRGVIYDQCREFSEYSQITRIEYSRAYKYHETMARQRINEIRKANGLRTIPLKSNDWYHEDIVLEELEDYKYGKVS</sequence>
<reference evidence="1" key="1">
    <citation type="journal article" date="2021" name="Proc. Natl. Acad. Sci. U.S.A.">
        <title>A Catalog of Tens of Thousands of Viruses from Human Metagenomes Reveals Hidden Associations with Chronic Diseases.</title>
        <authorList>
            <person name="Tisza M.J."/>
            <person name="Buck C.B."/>
        </authorList>
    </citation>
    <scope>NUCLEOTIDE SEQUENCE</scope>
    <source>
        <strain evidence="1">Ct0yq10</strain>
    </source>
</reference>
<accession>A0A8S5MP20</accession>
<protein>
    <submittedName>
        <fullName evidence="1">Uncharacterized protein</fullName>
    </submittedName>
</protein>